<keyword evidence="1" id="KW-0175">Coiled coil</keyword>
<feature type="compositionally biased region" description="Low complexity" evidence="2">
    <location>
        <begin position="498"/>
        <end position="507"/>
    </location>
</feature>
<feature type="region of interest" description="Disordered" evidence="2">
    <location>
        <begin position="372"/>
        <end position="464"/>
    </location>
</feature>
<gene>
    <name evidence="3" type="ORF">OSTQU699_LOCUS3677</name>
</gene>
<evidence type="ECO:0000313" key="3">
    <source>
        <dbReference type="EMBL" id="CAD7698316.1"/>
    </source>
</evidence>
<dbReference type="Proteomes" id="UP000708148">
    <property type="component" value="Unassembled WGS sequence"/>
</dbReference>
<feature type="compositionally biased region" description="Basic and acidic residues" evidence="2">
    <location>
        <begin position="551"/>
        <end position="564"/>
    </location>
</feature>
<feature type="region of interest" description="Disordered" evidence="2">
    <location>
        <begin position="89"/>
        <end position="115"/>
    </location>
</feature>
<protein>
    <submittedName>
        <fullName evidence="3">Uncharacterized protein</fullName>
    </submittedName>
</protein>
<feature type="region of interest" description="Disordered" evidence="2">
    <location>
        <begin position="487"/>
        <end position="596"/>
    </location>
</feature>
<sequence length="615" mass="65305">MASHHLSSSALGGCPGLYVRRAVAGAPVLGVRASRRKSCARRAGVTCAQRAAKSGPKAEDRRWGLNLWGTTKKAAVANGKSPAVRGTQQIRRRQPGTAKVQKPAKAPAKARRTGAGDKLTAEMVKAKQNAAKCLKDIAAAEKRLEQLKKSSANLGERATVLQTRARECQSAERSVAAGAVAAQKAAEKAQKDLDMLRSKTDGLAKKEAAARAVLSAIQNAARAGMLLSKQEQDAIARPILQPEVAQRKAELAEKKAALAVAKAAPKAVTVAPKAAPVNVQMTEPVAPKMYAPPPVSVEDLEAKAGEAKAKGDINEEARLRAQAASEARRQGTEKAIAERAAKLEADQRAREAAAEEARKAILAEAKAKAIAATKAKREAAAKKKIADAAKQKAKAEAQREAQRAAQEKEKREAQAKAEEAARKQAEAKAKEEAEKKAVEEKAKAEEEAKKIAAAKAEAAAQKKKAAEDKAAALKTALEAKKKVAAAAKASRPPAAGFKWPWDAAAKPAPEPTELVERREDAQQWIDNWKNGAPAGSKQEAEKRAVASAKPKVAEAESAAAEKKTAAAAKAKRPAAAAFRWPWEGPPDPEELVQRRQEAQEWIDNWKARCAEDGKK</sequence>
<reference evidence="3" key="1">
    <citation type="submission" date="2020-12" db="EMBL/GenBank/DDBJ databases">
        <authorList>
            <person name="Iha C."/>
        </authorList>
    </citation>
    <scope>NUCLEOTIDE SEQUENCE</scope>
</reference>
<evidence type="ECO:0000313" key="4">
    <source>
        <dbReference type="Proteomes" id="UP000708148"/>
    </source>
</evidence>
<feature type="compositionally biased region" description="Low complexity" evidence="2">
    <location>
        <begin position="97"/>
        <end position="107"/>
    </location>
</feature>
<feature type="coiled-coil region" evidence="1">
    <location>
        <begin position="123"/>
        <end position="206"/>
    </location>
</feature>
<keyword evidence="4" id="KW-1185">Reference proteome</keyword>
<feature type="compositionally biased region" description="Low complexity" evidence="2">
    <location>
        <begin position="565"/>
        <end position="577"/>
    </location>
</feature>
<name>A0A8S1IU60_9CHLO</name>
<evidence type="ECO:0000256" key="1">
    <source>
        <dbReference type="SAM" id="Coils"/>
    </source>
</evidence>
<dbReference type="AlphaFoldDB" id="A0A8S1IU60"/>
<dbReference type="EMBL" id="CAJHUC010000809">
    <property type="protein sequence ID" value="CAD7698316.1"/>
    <property type="molecule type" value="Genomic_DNA"/>
</dbReference>
<organism evidence="3 4">
    <name type="scientific">Ostreobium quekettii</name>
    <dbReference type="NCBI Taxonomy" id="121088"/>
    <lineage>
        <taxon>Eukaryota</taxon>
        <taxon>Viridiplantae</taxon>
        <taxon>Chlorophyta</taxon>
        <taxon>core chlorophytes</taxon>
        <taxon>Ulvophyceae</taxon>
        <taxon>TCBD clade</taxon>
        <taxon>Bryopsidales</taxon>
        <taxon>Ostreobineae</taxon>
        <taxon>Ostreobiaceae</taxon>
        <taxon>Ostreobium</taxon>
    </lineage>
</organism>
<comment type="caution">
    <text evidence="3">The sequence shown here is derived from an EMBL/GenBank/DDBJ whole genome shotgun (WGS) entry which is preliminary data.</text>
</comment>
<proteinExistence type="predicted"/>
<evidence type="ECO:0000256" key="2">
    <source>
        <dbReference type="SAM" id="MobiDB-lite"/>
    </source>
</evidence>
<feature type="compositionally biased region" description="Basic and acidic residues" evidence="2">
    <location>
        <begin position="375"/>
        <end position="450"/>
    </location>
</feature>
<accession>A0A8S1IU60</accession>